<evidence type="ECO:0000256" key="7">
    <source>
        <dbReference type="ARBA" id="ARBA00023180"/>
    </source>
</evidence>
<evidence type="ECO:0000313" key="11">
    <source>
        <dbReference type="RefSeq" id="XP_012861072.3"/>
    </source>
</evidence>
<accession>A0ABM0ZRB8</accession>
<keyword evidence="6" id="KW-1015">Disulfide bond</keyword>
<feature type="domain" description="Ig-like" evidence="9">
    <location>
        <begin position="90"/>
        <end position="159"/>
    </location>
</feature>
<keyword evidence="3 8" id="KW-0812">Transmembrane</keyword>
<dbReference type="InterPro" id="IPR013783">
    <property type="entry name" value="Ig-like_fold"/>
</dbReference>
<dbReference type="SUPFAM" id="SSF48726">
    <property type="entry name" value="Immunoglobulin"/>
    <property type="match status" value="2"/>
</dbReference>
<reference evidence="11" key="1">
    <citation type="submission" date="2025-08" db="UniProtKB">
        <authorList>
            <consortium name="RefSeq"/>
        </authorList>
    </citation>
    <scope>IDENTIFICATION</scope>
</reference>
<keyword evidence="5 8" id="KW-0472">Membrane</keyword>
<organism evidence="10 11">
    <name type="scientific">Echinops telfairi</name>
    <name type="common">Lesser hedgehog tenrec</name>
    <dbReference type="NCBI Taxonomy" id="9371"/>
    <lineage>
        <taxon>Eukaryota</taxon>
        <taxon>Metazoa</taxon>
        <taxon>Chordata</taxon>
        <taxon>Craniata</taxon>
        <taxon>Vertebrata</taxon>
        <taxon>Euteleostomi</taxon>
        <taxon>Mammalia</taxon>
        <taxon>Eutheria</taxon>
        <taxon>Afrotheria</taxon>
        <taxon>Tenrecidae</taxon>
        <taxon>Tenrecinae</taxon>
        <taxon>Echinops</taxon>
    </lineage>
</organism>
<proteinExistence type="inferred from homology"/>
<dbReference type="Proteomes" id="UP000694863">
    <property type="component" value="Unplaced"/>
</dbReference>
<evidence type="ECO:0000313" key="10">
    <source>
        <dbReference type="Proteomes" id="UP000694863"/>
    </source>
</evidence>
<dbReference type="PANTHER" id="PTHR21462:SF2">
    <property type="entry name" value="CELL SURFACE GLYCOPROTEIN CD200 RECEPTOR 2"/>
    <property type="match status" value="1"/>
</dbReference>
<comment type="similarity">
    <text evidence="2">Belongs to the CD200R family.</text>
</comment>
<evidence type="ECO:0000256" key="8">
    <source>
        <dbReference type="SAM" id="Phobius"/>
    </source>
</evidence>
<dbReference type="InterPro" id="IPR007110">
    <property type="entry name" value="Ig-like_dom"/>
</dbReference>
<evidence type="ECO:0000256" key="2">
    <source>
        <dbReference type="ARBA" id="ARBA00008215"/>
    </source>
</evidence>
<evidence type="ECO:0000259" key="9">
    <source>
        <dbReference type="PROSITE" id="PS50835"/>
    </source>
</evidence>
<comment type="subcellular location">
    <subcellularLocation>
        <location evidence="1">Membrane</location>
        <topology evidence="1">Single-pass membrane protein</topology>
    </subcellularLocation>
</comment>
<keyword evidence="7" id="KW-0325">Glycoprotein</keyword>
<dbReference type="RefSeq" id="XP_012861072.3">
    <property type="nucleotide sequence ID" value="XM_013005618.3"/>
</dbReference>
<dbReference type="InterPro" id="IPR040012">
    <property type="entry name" value="CD200R"/>
</dbReference>
<keyword evidence="11" id="KW-0675">Receptor</keyword>
<protein>
    <submittedName>
        <fullName evidence="11">Cell surface glycoprotein CD200 receptor 2</fullName>
    </submittedName>
</protein>
<keyword evidence="10" id="KW-1185">Reference proteome</keyword>
<evidence type="ECO:0000256" key="4">
    <source>
        <dbReference type="ARBA" id="ARBA00022989"/>
    </source>
</evidence>
<dbReference type="GeneID" id="101657315"/>
<name>A0ABM0ZRB8_ECHTE</name>
<feature type="transmembrane region" description="Helical" evidence="8">
    <location>
        <begin position="176"/>
        <end position="199"/>
    </location>
</feature>
<evidence type="ECO:0000256" key="6">
    <source>
        <dbReference type="ARBA" id="ARBA00023157"/>
    </source>
</evidence>
<dbReference type="PANTHER" id="PTHR21462">
    <property type="entry name" value="CELL SURFACE GLYCOPROTEIN OX2 RECEPTOR PRECURSOR"/>
    <property type="match status" value="1"/>
</dbReference>
<dbReference type="Gene3D" id="2.60.40.10">
    <property type="entry name" value="Immunoglobulins"/>
    <property type="match status" value="2"/>
</dbReference>
<sequence>MSTWKIVLRDSASCVRAYRRPGNETKETSCTVKGITWVSSPSQPLAALQIDPVTIMHDGSYTCEIATPGGNFHCHYDLRVLVPPEVRLVGTEPGTAVCQALSGKPAAQISWTPEGNCDPAQVTRGNGTVSVRSKCRWKDSNVSTVICSVSHVTGNRNLSLELHPGLRVAESLELTLSALLFVKFFLFLILLVIVGFVYFQRTNDYRYKLNFS</sequence>
<dbReference type="InterPro" id="IPR036179">
    <property type="entry name" value="Ig-like_dom_sf"/>
</dbReference>
<gene>
    <name evidence="11" type="primary">LOC101657315</name>
</gene>
<keyword evidence="4 8" id="KW-1133">Transmembrane helix</keyword>
<dbReference type="PROSITE" id="PS50835">
    <property type="entry name" value="IG_LIKE"/>
    <property type="match status" value="1"/>
</dbReference>
<evidence type="ECO:0000256" key="3">
    <source>
        <dbReference type="ARBA" id="ARBA00022692"/>
    </source>
</evidence>
<evidence type="ECO:0000256" key="1">
    <source>
        <dbReference type="ARBA" id="ARBA00004167"/>
    </source>
</evidence>
<evidence type="ECO:0000256" key="5">
    <source>
        <dbReference type="ARBA" id="ARBA00023136"/>
    </source>
</evidence>